<keyword evidence="7" id="KW-0479">Metal-binding</keyword>
<keyword evidence="10" id="KW-0833">Ubl conjugation pathway</keyword>
<evidence type="ECO:0000256" key="9">
    <source>
        <dbReference type="ARBA" id="ARBA00022771"/>
    </source>
</evidence>
<feature type="compositionally biased region" description="Polar residues" evidence="20">
    <location>
        <begin position="491"/>
        <end position="508"/>
    </location>
</feature>
<protein>
    <recommendedName>
        <fullName evidence="16">DSC E3 ubiquitin ligase complex subunit A</fullName>
        <ecNumber evidence="4">2.3.2.27</ecNumber>
    </recommendedName>
    <alternativeName>
        <fullName evidence="17">Defective for SREBP cleavage protein A</fullName>
    </alternativeName>
    <alternativeName>
        <fullName evidence="18">RING-type E3 ubiquitin transferase dscA</fullName>
    </alternativeName>
</protein>
<evidence type="ECO:0000313" key="25">
    <source>
        <dbReference type="Proteomes" id="UP000016924"/>
    </source>
</evidence>
<dbReference type="GO" id="GO:0061630">
    <property type="term" value="F:ubiquitin protein ligase activity"/>
    <property type="evidence" value="ECO:0007669"/>
    <property type="project" value="UniProtKB-EC"/>
</dbReference>
<reference evidence="25" key="1">
    <citation type="submission" date="2012-06" db="EMBL/GenBank/DDBJ databases">
        <title>The genome sequence of Coniosporium apollinis CBS 100218.</title>
        <authorList>
            <consortium name="The Broad Institute Genome Sequencing Platform"/>
            <person name="Cuomo C."/>
            <person name="Gorbushina A."/>
            <person name="Noack S."/>
            <person name="Walker B."/>
            <person name="Young S.K."/>
            <person name="Zeng Q."/>
            <person name="Gargeya S."/>
            <person name="Fitzgerald M."/>
            <person name="Haas B."/>
            <person name="Abouelleil A."/>
            <person name="Alvarado L."/>
            <person name="Arachchi H.M."/>
            <person name="Berlin A.M."/>
            <person name="Chapman S.B."/>
            <person name="Goldberg J."/>
            <person name="Griggs A."/>
            <person name="Gujja S."/>
            <person name="Hansen M."/>
            <person name="Howarth C."/>
            <person name="Imamovic A."/>
            <person name="Larimer J."/>
            <person name="McCowan C."/>
            <person name="Montmayeur A."/>
            <person name="Murphy C."/>
            <person name="Neiman D."/>
            <person name="Pearson M."/>
            <person name="Priest M."/>
            <person name="Roberts A."/>
            <person name="Saif S."/>
            <person name="Shea T."/>
            <person name="Sisk P."/>
            <person name="Sykes S."/>
            <person name="Wortman J."/>
            <person name="Nusbaum C."/>
            <person name="Birren B."/>
        </authorList>
    </citation>
    <scope>NUCLEOTIDE SEQUENCE [LARGE SCALE GENOMIC DNA]</scope>
    <source>
        <strain evidence="25">CBS 100218</strain>
    </source>
</reference>
<proteinExistence type="predicted"/>
<evidence type="ECO:0000256" key="19">
    <source>
        <dbReference type="PROSITE-ProRule" id="PRU00175"/>
    </source>
</evidence>
<feature type="transmembrane region" description="Helical" evidence="21">
    <location>
        <begin position="577"/>
        <end position="596"/>
    </location>
</feature>
<feature type="transmembrane region" description="Helical" evidence="21">
    <location>
        <begin position="415"/>
        <end position="440"/>
    </location>
</feature>
<feature type="compositionally biased region" description="Low complexity" evidence="20">
    <location>
        <begin position="552"/>
        <end position="565"/>
    </location>
</feature>
<evidence type="ECO:0000256" key="13">
    <source>
        <dbReference type="ARBA" id="ARBA00023136"/>
    </source>
</evidence>
<feature type="region of interest" description="Disordered" evidence="20">
    <location>
        <begin position="718"/>
        <end position="743"/>
    </location>
</feature>
<name>R7YQ54_CONA1</name>
<dbReference type="GeneID" id="19900519"/>
<feature type="chain" id="PRO_5004461021" description="DSC E3 ubiquitin ligase complex subunit A" evidence="22">
    <location>
        <begin position="23"/>
        <end position="819"/>
    </location>
</feature>
<evidence type="ECO:0000313" key="24">
    <source>
        <dbReference type="EMBL" id="EON63978.1"/>
    </source>
</evidence>
<keyword evidence="12 21" id="KW-1133">Transmembrane helix</keyword>
<dbReference type="FunFam" id="3.30.40.10:FF:000626">
    <property type="entry name" value="Transmembrane ubiquitin ligase 1"/>
    <property type="match status" value="1"/>
</dbReference>
<feature type="transmembrane region" description="Helical" evidence="21">
    <location>
        <begin position="385"/>
        <end position="403"/>
    </location>
</feature>
<dbReference type="STRING" id="1168221.R7YQ54"/>
<evidence type="ECO:0000256" key="16">
    <source>
        <dbReference type="ARBA" id="ARBA00071072"/>
    </source>
</evidence>
<dbReference type="InterPro" id="IPR050731">
    <property type="entry name" value="HRD1_E3_ubiq-ligases"/>
</dbReference>
<evidence type="ECO:0000256" key="11">
    <source>
        <dbReference type="ARBA" id="ARBA00022833"/>
    </source>
</evidence>
<dbReference type="RefSeq" id="XP_007779295.1">
    <property type="nucleotide sequence ID" value="XM_007781105.1"/>
</dbReference>
<dbReference type="EC" id="2.3.2.27" evidence="4"/>
<evidence type="ECO:0000256" key="8">
    <source>
        <dbReference type="ARBA" id="ARBA00022729"/>
    </source>
</evidence>
<comment type="subunit">
    <text evidence="15">Component of the DSC E3 ubiquitin ligase complex composed of dscA, dscB, dscC and dscD.</text>
</comment>
<feature type="transmembrane region" description="Helical" evidence="21">
    <location>
        <begin position="664"/>
        <end position="681"/>
    </location>
</feature>
<organism evidence="24 25">
    <name type="scientific">Coniosporium apollinis (strain CBS 100218)</name>
    <name type="common">Rock-inhabiting black yeast</name>
    <dbReference type="NCBI Taxonomy" id="1168221"/>
    <lineage>
        <taxon>Eukaryota</taxon>
        <taxon>Fungi</taxon>
        <taxon>Dikarya</taxon>
        <taxon>Ascomycota</taxon>
        <taxon>Pezizomycotina</taxon>
        <taxon>Dothideomycetes</taxon>
        <taxon>Dothideomycetes incertae sedis</taxon>
        <taxon>Coniosporium</taxon>
    </lineage>
</organism>
<dbReference type="InterPro" id="IPR001841">
    <property type="entry name" value="Znf_RING"/>
</dbReference>
<dbReference type="eggNOG" id="KOG0828">
    <property type="taxonomic scope" value="Eukaryota"/>
</dbReference>
<comment type="pathway">
    <text evidence="3">Protein modification; protein ubiquitination.</text>
</comment>
<dbReference type="AlphaFoldDB" id="R7YQ54"/>
<dbReference type="GO" id="GO:0044695">
    <property type="term" value="C:Dsc E3 ubiquitin ligase complex"/>
    <property type="evidence" value="ECO:0007669"/>
    <property type="project" value="TreeGrafter"/>
</dbReference>
<keyword evidence="9 19" id="KW-0863">Zinc-finger</keyword>
<feature type="transmembrane region" description="Helical" evidence="21">
    <location>
        <begin position="446"/>
        <end position="468"/>
    </location>
</feature>
<keyword evidence="5" id="KW-0808">Transferase</keyword>
<keyword evidence="25" id="KW-1185">Reference proteome</keyword>
<evidence type="ECO:0000256" key="14">
    <source>
        <dbReference type="ARBA" id="ARBA00056116"/>
    </source>
</evidence>
<dbReference type="SUPFAM" id="SSF57850">
    <property type="entry name" value="RING/U-box"/>
    <property type="match status" value="1"/>
</dbReference>
<evidence type="ECO:0000256" key="2">
    <source>
        <dbReference type="ARBA" id="ARBA00004127"/>
    </source>
</evidence>
<evidence type="ECO:0000256" key="15">
    <source>
        <dbReference type="ARBA" id="ARBA00063126"/>
    </source>
</evidence>
<feature type="signal peptide" evidence="22">
    <location>
        <begin position="1"/>
        <end position="22"/>
    </location>
</feature>
<dbReference type="Proteomes" id="UP000016924">
    <property type="component" value="Unassembled WGS sequence"/>
</dbReference>
<dbReference type="Gene3D" id="3.30.40.10">
    <property type="entry name" value="Zinc/RING finger domain, C3HC4 (zinc finger)"/>
    <property type="match status" value="1"/>
</dbReference>
<dbReference type="OMA" id="LEGWMRF"/>
<dbReference type="GO" id="GO:0012505">
    <property type="term" value="C:endomembrane system"/>
    <property type="evidence" value="ECO:0007669"/>
    <property type="project" value="UniProtKB-SubCell"/>
</dbReference>
<dbReference type="GO" id="GO:0008270">
    <property type="term" value="F:zinc ion binding"/>
    <property type="evidence" value="ECO:0007669"/>
    <property type="project" value="UniProtKB-KW"/>
</dbReference>
<gene>
    <name evidence="24" type="ORF">W97_03208</name>
</gene>
<dbReference type="Pfam" id="PF13639">
    <property type="entry name" value="zf-RING_2"/>
    <property type="match status" value="1"/>
</dbReference>
<feature type="transmembrane region" description="Helical" evidence="21">
    <location>
        <begin position="602"/>
        <end position="622"/>
    </location>
</feature>
<comment type="catalytic activity">
    <reaction evidence="1">
        <text>S-ubiquitinyl-[E2 ubiquitin-conjugating enzyme]-L-cysteine + [acceptor protein]-L-lysine = [E2 ubiquitin-conjugating enzyme]-L-cysteine + N(6)-ubiquitinyl-[acceptor protein]-L-lysine.</text>
        <dbReference type="EC" id="2.3.2.27"/>
    </reaction>
</comment>
<dbReference type="InterPro" id="IPR021319">
    <property type="entry name" value="DUF2921"/>
</dbReference>
<evidence type="ECO:0000256" key="3">
    <source>
        <dbReference type="ARBA" id="ARBA00004906"/>
    </source>
</evidence>
<comment type="subcellular location">
    <subcellularLocation>
        <location evidence="2">Endomembrane system</location>
        <topology evidence="2">Multi-pass membrane protein</topology>
    </subcellularLocation>
</comment>
<dbReference type="OrthoDB" id="9984778at2759"/>
<keyword evidence="8 22" id="KW-0732">Signal</keyword>
<dbReference type="Pfam" id="PF11145">
    <property type="entry name" value="DUF2921"/>
    <property type="match status" value="2"/>
</dbReference>
<feature type="domain" description="RING-type" evidence="23">
    <location>
        <begin position="750"/>
        <end position="813"/>
    </location>
</feature>
<keyword evidence="13 21" id="KW-0472">Membrane</keyword>
<sequence length="819" mass="90836">MANPRVIFIVVLLLFLLFSPDPQQPSLDQRFELDQILGRERAALAVLSSSHYGDFDALNGTRNLNLTGLRSEYGYAWELLDKVKERAREQVASVLGDAGLGILNGTAEEELPLYRNITGYVGGKWARSKVAEGLLAPQLNLSAVTPEGMYVTQEYNRNLTGLEGKVRLKFREKERTVKASNDSIKDVSATLTLWDDESYGDWWEVALHGVHFRDLGGMLLATTSDKFSGIFALPHFALSNHTYAQSQLVLNETLRETIHKQATSLNANTNPWSSSQQGAGEGLFSVPHCEYIVWLQQHPLPFRSQNKVVGEQDPYHLETLEHELRFPTGHPFLKAPPMTMSMVAFSPDCGFVIESKGPPDYAPQEGLHLQGPKLESLIKMGRRHILFFACLLGGQIMLLVRQMKEASTPSTRSRISFYTVAIQAMGDGFVQLAFVSVPLFAEATSLTMLATAFFAFLSVTFFGMRFLMDIWTVQSTERRRQERQQATSARSNAATPPNGQSNVQTAPAPTSAPIITSAGADTLPLPVTAARAVSSGATPIILPSDQDELDTTDTNPTNNDTGGNPTRRELGALYTRFYLILFGTVILSVHATSWPIPLRSAYTNLMSFLYFSFWVPQIYRNVMRNCRKALRWEFVVGQSVLRLLPFAYFYGVRDNVLFVENDRYALLGLLGWVWLQVLALVSQELLGPRFFVREGWAPPAYDYHPVLREDEEGASLPIGFAQPGDEEPGSPSAASKPGESRDKGKRVYDCAICMHTIEVPVVPAGGGAADGAAGMGAGLLARRAYMVTPCRHIFHSPCLEGWMRYRLQCPICREILPPL</sequence>
<feature type="region of interest" description="Disordered" evidence="20">
    <location>
        <begin position="479"/>
        <end position="511"/>
    </location>
</feature>
<keyword evidence="11" id="KW-0862">Zinc</keyword>
<dbReference type="PANTHER" id="PTHR22763">
    <property type="entry name" value="RING ZINC FINGER PROTEIN"/>
    <property type="match status" value="1"/>
</dbReference>
<dbReference type="PROSITE" id="PS50089">
    <property type="entry name" value="ZF_RING_2"/>
    <property type="match status" value="1"/>
</dbReference>
<dbReference type="PANTHER" id="PTHR22763:SF162">
    <property type="entry name" value="TRANSMEMBRANE E3 UBIQUITIN-PROTEIN LIGASE 1"/>
    <property type="match status" value="1"/>
</dbReference>
<dbReference type="GO" id="GO:0043161">
    <property type="term" value="P:proteasome-mediated ubiquitin-dependent protein catabolic process"/>
    <property type="evidence" value="ECO:0007669"/>
    <property type="project" value="TreeGrafter"/>
</dbReference>
<keyword evidence="6 21" id="KW-0812">Transmembrane</keyword>
<feature type="region of interest" description="Disordered" evidence="20">
    <location>
        <begin position="540"/>
        <end position="566"/>
    </location>
</feature>
<evidence type="ECO:0000256" key="10">
    <source>
        <dbReference type="ARBA" id="ARBA00022786"/>
    </source>
</evidence>
<evidence type="ECO:0000256" key="5">
    <source>
        <dbReference type="ARBA" id="ARBA00022679"/>
    </source>
</evidence>
<evidence type="ECO:0000256" key="21">
    <source>
        <dbReference type="SAM" id="Phobius"/>
    </source>
</evidence>
<dbReference type="InterPro" id="IPR013083">
    <property type="entry name" value="Znf_RING/FYVE/PHD"/>
</dbReference>
<evidence type="ECO:0000256" key="4">
    <source>
        <dbReference type="ARBA" id="ARBA00012483"/>
    </source>
</evidence>
<evidence type="ECO:0000256" key="22">
    <source>
        <dbReference type="SAM" id="SignalP"/>
    </source>
</evidence>
<dbReference type="SMART" id="SM00184">
    <property type="entry name" value="RING"/>
    <property type="match status" value="1"/>
</dbReference>
<evidence type="ECO:0000256" key="12">
    <source>
        <dbReference type="ARBA" id="ARBA00022989"/>
    </source>
</evidence>
<dbReference type="EMBL" id="JH767566">
    <property type="protein sequence ID" value="EON63978.1"/>
    <property type="molecule type" value="Genomic_DNA"/>
</dbReference>
<evidence type="ECO:0000256" key="6">
    <source>
        <dbReference type="ARBA" id="ARBA00022692"/>
    </source>
</evidence>
<evidence type="ECO:0000259" key="23">
    <source>
        <dbReference type="PROSITE" id="PS50089"/>
    </source>
</evidence>
<evidence type="ECO:0000256" key="17">
    <source>
        <dbReference type="ARBA" id="ARBA00077885"/>
    </source>
</evidence>
<comment type="function">
    <text evidence="14">Catalytic component of the DSC E3 ubiquitin ligase complex which is required for the srbA transcriptional activator proteolytic cleavage to release the soluble transcription factor from the membrane in low oxygen or sterol conditions. Required for growth during hypoxia and triazole drug susceptibility, as well as for virulence in a murine model of invasive pulmonary aspergillosis (IPA).</text>
</comment>
<evidence type="ECO:0000256" key="20">
    <source>
        <dbReference type="SAM" id="MobiDB-lite"/>
    </source>
</evidence>
<dbReference type="HOGENOM" id="CLU_010475_0_0_1"/>
<evidence type="ECO:0000256" key="18">
    <source>
        <dbReference type="ARBA" id="ARBA00082128"/>
    </source>
</evidence>
<accession>R7YQ54</accession>
<evidence type="ECO:0000256" key="7">
    <source>
        <dbReference type="ARBA" id="ARBA00022723"/>
    </source>
</evidence>
<evidence type="ECO:0000256" key="1">
    <source>
        <dbReference type="ARBA" id="ARBA00000900"/>
    </source>
</evidence>